<evidence type="ECO:0000313" key="2">
    <source>
        <dbReference type="EMBL" id="MPN09475.1"/>
    </source>
</evidence>
<keyword evidence="1" id="KW-0812">Transmembrane</keyword>
<proteinExistence type="predicted"/>
<reference evidence="2" key="1">
    <citation type="submission" date="2019-08" db="EMBL/GenBank/DDBJ databases">
        <authorList>
            <person name="Kucharzyk K."/>
            <person name="Murdoch R.W."/>
            <person name="Higgins S."/>
            <person name="Loffler F."/>
        </authorList>
    </citation>
    <scope>NUCLEOTIDE SEQUENCE</scope>
</reference>
<dbReference type="AlphaFoldDB" id="A0A645F548"/>
<organism evidence="2">
    <name type="scientific">bioreactor metagenome</name>
    <dbReference type="NCBI Taxonomy" id="1076179"/>
    <lineage>
        <taxon>unclassified sequences</taxon>
        <taxon>metagenomes</taxon>
        <taxon>ecological metagenomes</taxon>
    </lineage>
</organism>
<name>A0A645F548_9ZZZZ</name>
<dbReference type="EMBL" id="VSSQ01055588">
    <property type="protein sequence ID" value="MPN09475.1"/>
    <property type="molecule type" value="Genomic_DNA"/>
</dbReference>
<keyword evidence="1" id="KW-0472">Membrane</keyword>
<protein>
    <submittedName>
        <fullName evidence="2">Uncharacterized protein</fullName>
    </submittedName>
</protein>
<sequence length="73" mass="7997">MRPAEADKTEEGLFLLVGSQVVIGFVAHIDIGVKLERQRGWLGVRMFACISSLQVLLYESAVPFLLPQGCHVG</sequence>
<feature type="transmembrane region" description="Helical" evidence="1">
    <location>
        <begin position="40"/>
        <end position="58"/>
    </location>
</feature>
<feature type="transmembrane region" description="Helical" evidence="1">
    <location>
        <begin position="12"/>
        <end position="33"/>
    </location>
</feature>
<comment type="caution">
    <text evidence="2">The sequence shown here is derived from an EMBL/GenBank/DDBJ whole genome shotgun (WGS) entry which is preliminary data.</text>
</comment>
<gene>
    <name evidence="2" type="ORF">SDC9_156765</name>
</gene>
<evidence type="ECO:0000256" key="1">
    <source>
        <dbReference type="SAM" id="Phobius"/>
    </source>
</evidence>
<accession>A0A645F548</accession>
<keyword evidence="1" id="KW-1133">Transmembrane helix</keyword>